<feature type="compositionally biased region" description="Basic and acidic residues" evidence="1">
    <location>
        <begin position="180"/>
        <end position="191"/>
    </location>
</feature>
<dbReference type="AlphaFoldDB" id="A0A545UL71"/>
<evidence type="ECO:0000313" key="2">
    <source>
        <dbReference type="EMBL" id="TQV90213.1"/>
    </source>
</evidence>
<gene>
    <name evidence="2" type="ORF">IF1G_11105</name>
</gene>
<dbReference type="EMBL" id="SPUK01000031">
    <property type="protein sequence ID" value="TQV90213.1"/>
    <property type="molecule type" value="Genomic_DNA"/>
</dbReference>
<feature type="region of interest" description="Disordered" evidence="1">
    <location>
        <begin position="151"/>
        <end position="191"/>
    </location>
</feature>
<organism evidence="2 3">
    <name type="scientific">Cordyceps javanica</name>
    <dbReference type="NCBI Taxonomy" id="43265"/>
    <lineage>
        <taxon>Eukaryota</taxon>
        <taxon>Fungi</taxon>
        <taxon>Dikarya</taxon>
        <taxon>Ascomycota</taxon>
        <taxon>Pezizomycotina</taxon>
        <taxon>Sordariomycetes</taxon>
        <taxon>Hypocreomycetidae</taxon>
        <taxon>Hypocreales</taxon>
        <taxon>Cordycipitaceae</taxon>
        <taxon>Cordyceps</taxon>
    </lineage>
</organism>
<protein>
    <submittedName>
        <fullName evidence="2">Uncharacterized protein</fullName>
    </submittedName>
</protein>
<name>A0A545UL71_9HYPO</name>
<accession>A0A545UL71</accession>
<comment type="caution">
    <text evidence="2">The sequence shown here is derived from an EMBL/GenBank/DDBJ whole genome shotgun (WGS) entry which is preliminary data.</text>
</comment>
<reference evidence="2 3" key="1">
    <citation type="journal article" date="2019" name="Appl. Microbiol. Biotechnol.">
        <title>Genome sequence of Isaria javanica and comparative genome analysis insights into family S53 peptidase evolution in fungal entomopathogens.</title>
        <authorList>
            <person name="Lin R."/>
            <person name="Zhang X."/>
            <person name="Xin B."/>
            <person name="Zou M."/>
            <person name="Gao Y."/>
            <person name="Qin F."/>
            <person name="Hu Q."/>
            <person name="Xie B."/>
            <person name="Cheng X."/>
        </authorList>
    </citation>
    <scope>NUCLEOTIDE SEQUENCE [LARGE SCALE GENOMIC DNA]</scope>
    <source>
        <strain evidence="2 3">IJ1G</strain>
    </source>
</reference>
<evidence type="ECO:0000256" key="1">
    <source>
        <dbReference type="SAM" id="MobiDB-lite"/>
    </source>
</evidence>
<proteinExistence type="predicted"/>
<dbReference type="Proteomes" id="UP000315783">
    <property type="component" value="Unassembled WGS sequence"/>
</dbReference>
<sequence>MDESLTDTLHRASDLAAKDTESIAKLWNIARNATDFCSFSTEIATATRGLLPSIWPRLQISTLKETGEYEDTLRVMLEKTPGEQIASAKCDEKDGLTIVAIATIAVLCAHCGLYPPCHVELKNIASLLWDCRLAAALKVLWNSDEPRKMTVVPGSTAGSECDTDAEDGSNASTDDVYEDNMDRYRRGTDTT</sequence>
<evidence type="ECO:0000313" key="3">
    <source>
        <dbReference type="Proteomes" id="UP000315783"/>
    </source>
</evidence>
<keyword evidence="3" id="KW-1185">Reference proteome</keyword>